<dbReference type="Pfam" id="PF00488">
    <property type="entry name" value="MutS_V"/>
    <property type="match status" value="1"/>
</dbReference>
<dbReference type="SUPFAM" id="SSF52540">
    <property type="entry name" value="P-loop containing nucleoside triphosphate hydrolases"/>
    <property type="match status" value="1"/>
</dbReference>
<dbReference type="PANTHER" id="PTHR11361">
    <property type="entry name" value="DNA MISMATCH REPAIR PROTEIN MUTS FAMILY MEMBER"/>
    <property type="match status" value="1"/>
</dbReference>
<dbReference type="HAMAP" id="MF_00096">
    <property type="entry name" value="MutS"/>
    <property type="match status" value="1"/>
</dbReference>
<reference evidence="13" key="1">
    <citation type="submission" date="2020-08" db="EMBL/GenBank/DDBJ databases">
        <title>Genome public.</title>
        <authorList>
            <person name="Liu C."/>
            <person name="Sun Q."/>
        </authorList>
    </citation>
    <scope>NUCLEOTIDE SEQUENCE</scope>
    <source>
        <strain evidence="13">NSJ-53</strain>
    </source>
</reference>
<dbReference type="InterPro" id="IPR045076">
    <property type="entry name" value="MutS"/>
</dbReference>
<dbReference type="SUPFAM" id="SSF53150">
    <property type="entry name" value="DNA repair protein MutS, domain II"/>
    <property type="match status" value="1"/>
</dbReference>
<dbReference type="Pfam" id="PF05190">
    <property type="entry name" value="MutS_IV"/>
    <property type="match status" value="1"/>
</dbReference>
<keyword evidence="6 9" id="KW-0238">DNA-binding</keyword>
<evidence type="ECO:0000256" key="5">
    <source>
        <dbReference type="ARBA" id="ARBA00022840"/>
    </source>
</evidence>
<dbReference type="InterPro" id="IPR027417">
    <property type="entry name" value="P-loop_NTPase"/>
</dbReference>
<keyword evidence="11" id="KW-0175">Coiled coil</keyword>
<dbReference type="Gene3D" id="3.40.1170.10">
    <property type="entry name" value="DNA repair protein MutS, domain I"/>
    <property type="match status" value="1"/>
</dbReference>
<dbReference type="InterPro" id="IPR036187">
    <property type="entry name" value="DNA_mismatch_repair_MutS_sf"/>
</dbReference>
<dbReference type="RefSeq" id="WP_249315427.1">
    <property type="nucleotide sequence ID" value="NZ_JACRSR010000001.1"/>
</dbReference>
<protein>
    <recommendedName>
        <fullName evidence="2 9">DNA mismatch repair protein MutS</fullName>
    </recommendedName>
</protein>
<comment type="similarity">
    <text evidence="1 9 10">Belongs to the DNA mismatch repair MutS family.</text>
</comment>
<dbReference type="InterPro" id="IPR017261">
    <property type="entry name" value="DNA_mismatch_repair_MutS/MSH"/>
</dbReference>
<dbReference type="InterPro" id="IPR007695">
    <property type="entry name" value="DNA_mismatch_repair_MutS-lik_N"/>
</dbReference>
<evidence type="ECO:0000259" key="12">
    <source>
        <dbReference type="PROSITE" id="PS00486"/>
    </source>
</evidence>
<proteinExistence type="inferred from homology"/>
<dbReference type="InterPro" id="IPR000432">
    <property type="entry name" value="DNA_mismatch_repair_MutS_C"/>
</dbReference>
<dbReference type="CDD" id="cd03284">
    <property type="entry name" value="ABC_MutS1"/>
    <property type="match status" value="1"/>
</dbReference>
<dbReference type="GO" id="GO:0006298">
    <property type="term" value="P:mismatch repair"/>
    <property type="evidence" value="ECO:0007669"/>
    <property type="project" value="UniProtKB-UniRule"/>
</dbReference>
<dbReference type="InterPro" id="IPR005748">
    <property type="entry name" value="DNA_mismatch_repair_MutS"/>
</dbReference>
<dbReference type="PIRSF" id="PIRSF037677">
    <property type="entry name" value="DNA_mis_repair_Msh6"/>
    <property type="match status" value="1"/>
</dbReference>
<feature type="coiled-coil region" evidence="11">
    <location>
        <begin position="508"/>
        <end position="561"/>
    </location>
</feature>
<dbReference type="InterPro" id="IPR007696">
    <property type="entry name" value="DNA_mismatch_repair_MutS_core"/>
</dbReference>
<dbReference type="InterPro" id="IPR016151">
    <property type="entry name" value="DNA_mismatch_repair_MutS_N"/>
</dbReference>
<dbReference type="Gene3D" id="3.40.50.300">
    <property type="entry name" value="P-loop containing nucleotide triphosphate hydrolases"/>
    <property type="match status" value="1"/>
</dbReference>
<evidence type="ECO:0000256" key="10">
    <source>
        <dbReference type="RuleBase" id="RU003756"/>
    </source>
</evidence>
<dbReference type="GO" id="GO:0005524">
    <property type="term" value="F:ATP binding"/>
    <property type="evidence" value="ECO:0007669"/>
    <property type="project" value="UniProtKB-UniRule"/>
</dbReference>
<evidence type="ECO:0000256" key="4">
    <source>
        <dbReference type="ARBA" id="ARBA00022763"/>
    </source>
</evidence>
<dbReference type="GO" id="GO:0005829">
    <property type="term" value="C:cytosol"/>
    <property type="evidence" value="ECO:0007669"/>
    <property type="project" value="TreeGrafter"/>
</dbReference>
<evidence type="ECO:0000256" key="6">
    <source>
        <dbReference type="ARBA" id="ARBA00023125"/>
    </source>
</evidence>
<keyword evidence="4 9" id="KW-0227">DNA damage</keyword>
<evidence type="ECO:0000256" key="3">
    <source>
        <dbReference type="ARBA" id="ARBA00022741"/>
    </source>
</evidence>
<feature type="binding site" evidence="9">
    <location>
        <begin position="624"/>
        <end position="631"/>
    </location>
    <ligand>
        <name>ATP</name>
        <dbReference type="ChEBI" id="CHEBI:30616"/>
    </ligand>
</feature>
<evidence type="ECO:0000256" key="2">
    <source>
        <dbReference type="ARBA" id="ARBA00021982"/>
    </source>
</evidence>
<dbReference type="FunFam" id="3.40.50.300:FF:000870">
    <property type="entry name" value="MutS protein homolog 4"/>
    <property type="match status" value="1"/>
</dbReference>
<feature type="domain" description="DNA mismatch repair proteins mutS family" evidence="12">
    <location>
        <begin position="698"/>
        <end position="714"/>
    </location>
</feature>
<dbReference type="SUPFAM" id="SSF55271">
    <property type="entry name" value="DNA repair protein MutS, domain I"/>
    <property type="match status" value="1"/>
</dbReference>
<dbReference type="SUPFAM" id="SSF48334">
    <property type="entry name" value="DNA repair protein MutS, domain III"/>
    <property type="match status" value="1"/>
</dbReference>
<dbReference type="SMART" id="SM00534">
    <property type="entry name" value="MUTSac"/>
    <property type="match status" value="1"/>
</dbReference>
<evidence type="ECO:0000256" key="9">
    <source>
        <dbReference type="HAMAP-Rule" id="MF_00096"/>
    </source>
</evidence>
<keyword evidence="3 9" id="KW-0547">Nucleotide-binding</keyword>
<keyword evidence="7 9" id="KW-0234">DNA repair</keyword>
<dbReference type="NCBIfam" id="TIGR01070">
    <property type="entry name" value="mutS1"/>
    <property type="match status" value="1"/>
</dbReference>
<keyword evidence="5 9" id="KW-0067">ATP-binding</keyword>
<dbReference type="FunFam" id="3.40.1170.10:FF:000001">
    <property type="entry name" value="DNA mismatch repair protein MutS"/>
    <property type="match status" value="1"/>
</dbReference>
<dbReference type="FunFam" id="1.10.1420.10:FF:000001">
    <property type="entry name" value="DNA mismatch repair protein MutS"/>
    <property type="match status" value="1"/>
</dbReference>
<dbReference type="InterPro" id="IPR007860">
    <property type="entry name" value="DNA_mmatch_repair_MutS_con_dom"/>
</dbReference>
<dbReference type="Pfam" id="PF01624">
    <property type="entry name" value="MutS_I"/>
    <property type="match status" value="1"/>
</dbReference>
<dbReference type="Gene3D" id="1.10.1420.10">
    <property type="match status" value="2"/>
</dbReference>
<dbReference type="EMBL" id="JACRSR010000001">
    <property type="protein sequence ID" value="MBC8531215.1"/>
    <property type="molecule type" value="Genomic_DNA"/>
</dbReference>
<dbReference type="SMART" id="SM00533">
    <property type="entry name" value="MUTSd"/>
    <property type="match status" value="1"/>
</dbReference>
<comment type="function">
    <text evidence="8 9">This protein is involved in the repair of mismatches in DNA. It is possible that it carries out the mismatch recognition step. This protein has a weak ATPase activity.</text>
</comment>
<evidence type="ECO:0000256" key="11">
    <source>
        <dbReference type="SAM" id="Coils"/>
    </source>
</evidence>
<evidence type="ECO:0000313" key="13">
    <source>
        <dbReference type="EMBL" id="MBC8531215.1"/>
    </source>
</evidence>
<dbReference type="Pfam" id="PF05192">
    <property type="entry name" value="MutS_III"/>
    <property type="match status" value="1"/>
</dbReference>
<dbReference type="InterPro" id="IPR036678">
    <property type="entry name" value="MutS_con_dom_sf"/>
</dbReference>
<sequence>MTNTTPMMQQYFEIKERYKDCILMFRLGDFYEMFFEDAVTASRELEITLTGRGPKNKNPEDRAPMCGVPYHSVEGYIQTLIGKGYKVAICEQLTDPAESKGMVERDVIRVITPGTVIEGTMLDEKKNNYLIALHKGEMGVGMAYADVSTGEFYAGEFTGPLYMETVVSELIRLESPEIIASETMFLAWNDRMLDQSEQRFPISCYASPDFDFSRARERLEEHFKDNFDPIYWNAMPLAVEAAGGLLAYLAETQLNALPHIREIWAVNTRAYMPLDATTLRNLELVETLRSGKKRGSLLWVLDKTGTAMGGRLIRQWVQQPLADRASIIRRLDGVEELVKNYISADELREYLKNVHDIQRLISRISYGSFNARDCLSLTQSMAQVAPIKSCMSGFKKPELRDIAKNLNPLNSLVALLKSAIADDPPFSIREGGLIRDGYDKVLDGYRSAATDGRTWITALEEQEREATGIKNLKVGYNKVFGYYIEVTKSYYDQVPYRYVRKQTLANAERYITEELKNLEETILGAEEKSVKLEYQLFCELREKLTEKLGALQQTAQALAKLDCLLSLARVAQDYDYVKPELNQKGVIEIKAGRHPVVERSLREPFVPNDAYMDGQNHRLMIITGPNMAGKSTYMRQVALIVLMAHMGSFVPARSANIAITDRIFTRVGASDDLASGQSTFMVEMSEMAHILRNATANSLLILDEIGRGTSTFDGLSIAWSVVEYICNPSILGAKTLFATHYHELSELEGRLPGVQNYRICVQEVGEDIVFLRKIAKGGADRSFGIEVAKLAGLPEGVLTRAREILGSLETADINQTSIGHQILETKEQPEQTSLIEDLVSRRILDRLRVLDISQLTPMDAINQLNYFVEEAKKV</sequence>
<dbReference type="GO" id="GO:0003684">
    <property type="term" value="F:damaged DNA binding"/>
    <property type="evidence" value="ECO:0007669"/>
    <property type="project" value="UniProtKB-UniRule"/>
</dbReference>
<dbReference type="Gene3D" id="3.30.420.110">
    <property type="entry name" value="MutS, connector domain"/>
    <property type="match status" value="1"/>
</dbReference>
<dbReference type="Proteomes" id="UP000623172">
    <property type="component" value="Unassembled WGS sequence"/>
</dbReference>
<dbReference type="GO" id="GO:0140664">
    <property type="term" value="F:ATP-dependent DNA damage sensor activity"/>
    <property type="evidence" value="ECO:0007669"/>
    <property type="project" value="InterPro"/>
</dbReference>
<comment type="caution">
    <text evidence="13">The sequence shown here is derived from an EMBL/GenBank/DDBJ whole genome shotgun (WGS) entry which is preliminary data.</text>
</comment>
<evidence type="ECO:0000256" key="7">
    <source>
        <dbReference type="ARBA" id="ARBA00023204"/>
    </source>
</evidence>
<dbReference type="GO" id="GO:0030983">
    <property type="term" value="F:mismatched DNA binding"/>
    <property type="evidence" value="ECO:0007669"/>
    <property type="project" value="InterPro"/>
</dbReference>
<accession>A0A926HPZ5</accession>
<dbReference type="Pfam" id="PF05188">
    <property type="entry name" value="MutS_II"/>
    <property type="match status" value="1"/>
</dbReference>
<evidence type="ECO:0000256" key="8">
    <source>
        <dbReference type="ARBA" id="ARBA00024647"/>
    </source>
</evidence>
<keyword evidence="14" id="KW-1185">Reference proteome</keyword>
<gene>
    <name evidence="9 13" type="primary">mutS</name>
    <name evidence="13" type="ORF">H8696_05050</name>
</gene>
<evidence type="ECO:0000256" key="1">
    <source>
        <dbReference type="ARBA" id="ARBA00006271"/>
    </source>
</evidence>
<dbReference type="PROSITE" id="PS00486">
    <property type="entry name" value="DNA_MISMATCH_REPAIR_2"/>
    <property type="match status" value="1"/>
</dbReference>
<dbReference type="AlphaFoldDB" id="A0A926HPZ5"/>
<organism evidence="13 14">
    <name type="scientific">Gehongia tenuis</name>
    <dbReference type="NCBI Taxonomy" id="2763655"/>
    <lineage>
        <taxon>Bacteria</taxon>
        <taxon>Bacillati</taxon>
        <taxon>Bacillota</taxon>
        <taxon>Clostridia</taxon>
        <taxon>Christensenellales</taxon>
        <taxon>Christensenellaceae</taxon>
        <taxon>Gehongia</taxon>
    </lineage>
</organism>
<evidence type="ECO:0000313" key="14">
    <source>
        <dbReference type="Proteomes" id="UP000623172"/>
    </source>
</evidence>
<dbReference type="NCBIfam" id="NF003810">
    <property type="entry name" value="PRK05399.1"/>
    <property type="match status" value="1"/>
</dbReference>
<name>A0A926HPZ5_9FIRM</name>
<dbReference type="InterPro" id="IPR007861">
    <property type="entry name" value="DNA_mismatch_repair_MutS_clamp"/>
</dbReference>
<dbReference type="PANTHER" id="PTHR11361:SF34">
    <property type="entry name" value="DNA MISMATCH REPAIR PROTEIN MSH1, MITOCHONDRIAL"/>
    <property type="match status" value="1"/>
</dbReference>